<reference evidence="1 2" key="1">
    <citation type="journal article" date="2016" name="Nat. Commun.">
        <title>Thousands of microbial genomes shed light on interconnected biogeochemical processes in an aquifer system.</title>
        <authorList>
            <person name="Anantharaman K."/>
            <person name="Brown C.T."/>
            <person name="Hug L.A."/>
            <person name="Sharon I."/>
            <person name="Castelle C.J."/>
            <person name="Probst A.J."/>
            <person name="Thomas B.C."/>
            <person name="Singh A."/>
            <person name="Wilkins M.J."/>
            <person name="Karaoz U."/>
            <person name="Brodie E.L."/>
            <person name="Williams K.H."/>
            <person name="Hubbard S.S."/>
            <person name="Banfield J.F."/>
        </authorList>
    </citation>
    <scope>NUCLEOTIDE SEQUENCE [LARGE SCALE GENOMIC DNA]</scope>
</reference>
<dbReference type="GO" id="GO:0016884">
    <property type="term" value="F:carbon-nitrogen ligase activity, with glutamine as amido-N-donor"/>
    <property type="evidence" value="ECO:0007669"/>
    <property type="project" value="InterPro"/>
</dbReference>
<dbReference type="SUPFAM" id="SSF89095">
    <property type="entry name" value="GatB/YqeY motif"/>
    <property type="match status" value="1"/>
</dbReference>
<dbReference type="InterPro" id="IPR042184">
    <property type="entry name" value="YqeY/Aim41_N"/>
</dbReference>
<comment type="caution">
    <text evidence="1">The sequence shown here is derived from an EMBL/GenBank/DDBJ whole genome shotgun (WGS) entry which is preliminary data.</text>
</comment>
<dbReference type="PANTHER" id="PTHR28055:SF1">
    <property type="entry name" value="ALTERED INHERITANCE OF MITOCHONDRIA PROTEIN 41, MITOCHONDRIAL"/>
    <property type="match status" value="1"/>
</dbReference>
<dbReference type="STRING" id="1802223.A2358_04160"/>
<dbReference type="AlphaFoldDB" id="A0A1G2IV92"/>
<dbReference type="Gene3D" id="1.10.10.410">
    <property type="match status" value="1"/>
</dbReference>
<dbReference type="InterPro" id="IPR019004">
    <property type="entry name" value="YqeY/Aim41"/>
</dbReference>
<dbReference type="InterPro" id="IPR003789">
    <property type="entry name" value="Asn/Gln_tRNA_amidoTrase-B-like"/>
</dbReference>
<dbReference type="Pfam" id="PF09424">
    <property type="entry name" value="YqeY"/>
    <property type="match status" value="1"/>
</dbReference>
<sequence length="162" mass="18387">MLKQSIQADTTEAMKNKDNFVVGVLRMLSAAVLLKEKDKRYKLKLEKDAELTDEEVIEVVTSEIKKRKDAIVLYKQGNRPELVEKEQKEMEVLKKYLPEQLSKEELEKLVRESIAKIKGEMKDPSTSSGQVMGKVMADLNPKIKGKADGGQVSRIVKELLIK</sequence>
<accession>A0A1G2IV92</accession>
<gene>
    <name evidence="1" type="ORF">A2358_04160</name>
</gene>
<protein>
    <recommendedName>
        <fullName evidence="3">Glutamyl-tRNA amidotransferase</fullName>
    </recommendedName>
</protein>
<evidence type="ECO:0000313" key="2">
    <source>
        <dbReference type="Proteomes" id="UP000178650"/>
    </source>
</evidence>
<dbReference type="Proteomes" id="UP000178650">
    <property type="component" value="Unassembled WGS sequence"/>
</dbReference>
<organism evidence="1 2">
    <name type="scientific">Candidatus Staskawiczbacteria bacterium RIFOXYB1_FULL_37_44</name>
    <dbReference type="NCBI Taxonomy" id="1802223"/>
    <lineage>
        <taxon>Bacteria</taxon>
        <taxon>Candidatus Staskawicziibacteriota</taxon>
    </lineage>
</organism>
<dbReference type="EMBL" id="MHPJ01000025">
    <property type="protein sequence ID" value="OGZ78230.1"/>
    <property type="molecule type" value="Genomic_DNA"/>
</dbReference>
<proteinExistence type="predicted"/>
<name>A0A1G2IV92_9BACT</name>
<evidence type="ECO:0000313" key="1">
    <source>
        <dbReference type="EMBL" id="OGZ78230.1"/>
    </source>
</evidence>
<dbReference type="PANTHER" id="PTHR28055">
    <property type="entry name" value="ALTERED INHERITANCE OF MITOCHONDRIA PROTEIN 41, MITOCHONDRIAL"/>
    <property type="match status" value="1"/>
</dbReference>
<dbReference type="Gene3D" id="1.10.1510.10">
    <property type="entry name" value="Uncharacterised protein YqeY/AIM41 PF09424, N-terminal domain"/>
    <property type="match status" value="1"/>
</dbReference>
<dbReference type="InterPro" id="IPR023168">
    <property type="entry name" value="GatB_Yqey_C_2"/>
</dbReference>
<evidence type="ECO:0008006" key="3">
    <source>
        <dbReference type="Google" id="ProtNLM"/>
    </source>
</evidence>